<feature type="domain" description="NADP-dependent oxidoreductase" evidence="1">
    <location>
        <begin position="604"/>
        <end position="667"/>
    </location>
</feature>
<protein>
    <recommendedName>
        <fullName evidence="1">NADP-dependent oxidoreductase domain-containing protein</fullName>
    </recommendedName>
</protein>
<dbReference type="Pfam" id="PF00248">
    <property type="entry name" value="Aldo_ket_red"/>
    <property type="match status" value="5"/>
</dbReference>
<evidence type="ECO:0000259" key="1">
    <source>
        <dbReference type="Pfam" id="PF00248"/>
    </source>
</evidence>
<dbReference type="SUPFAM" id="SSF51430">
    <property type="entry name" value="NAD(P)-linked oxidoreductase"/>
    <property type="match status" value="4"/>
</dbReference>
<dbReference type="InterPro" id="IPR018170">
    <property type="entry name" value="Aldo/ket_reductase_CS"/>
</dbReference>
<gene>
    <name evidence="2" type="ORF">ACJIZ3_022062</name>
</gene>
<dbReference type="PRINTS" id="PR00069">
    <property type="entry name" value="ALDKETRDTASE"/>
</dbReference>
<dbReference type="InterPro" id="IPR023210">
    <property type="entry name" value="NADP_OxRdtase_dom"/>
</dbReference>
<dbReference type="PANTHER" id="PTHR11732">
    <property type="entry name" value="ALDO/KETO REDUCTASE"/>
    <property type="match status" value="1"/>
</dbReference>
<name>A0ABD3SP79_9LAMI</name>
<dbReference type="AlphaFoldDB" id="A0ABD3SP79"/>
<feature type="domain" description="NADP-dependent oxidoreductase" evidence="1">
    <location>
        <begin position="215"/>
        <end position="312"/>
    </location>
</feature>
<keyword evidence="3" id="KW-1185">Reference proteome</keyword>
<feature type="domain" description="NADP-dependent oxidoreductase" evidence="1">
    <location>
        <begin position="20"/>
        <end position="112"/>
    </location>
</feature>
<proteinExistence type="predicted"/>
<dbReference type="Gene3D" id="3.20.20.100">
    <property type="entry name" value="NADP-dependent oxidoreductase domain"/>
    <property type="match status" value="8"/>
</dbReference>
<dbReference type="PROSITE" id="PS00063">
    <property type="entry name" value="ALDOKETO_REDUCTASE_3"/>
    <property type="match status" value="2"/>
</dbReference>
<organism evidence="2 3">
    <name type="scientific">Penstemon smallii</name>
    <dbReference type="NCBI Taxonomy" id="265156"/>
    <lineage>
        <taxon>Eukaryota</taxon>
        <taxon>Viridiplantae</taxon>
        <taxon>Streptophyta</taxon>
        <taxon>Embryophyta</taxon>
        <taxon>Tracheophyta</taxon>
        <taxon>Spermatophyta</taxon>
        <taxon>Magnoliopsida</taxon>
        <taxon>eudicotyledons</taxon>
        <taxon>Gunneridae</taxon>
        <taxon>Pentapetalae</taxon>
        <taxon>asterids</taxon>
        <taxon>lamiids</taxon>
        <taxon>Lamiales</taxon>
        <taxon>Plantaginaceae</taxon>
        <taxon>Cheloneae</taxon>
        <taxon>Penstemon</taxon>
    </lineage>
</organism>
<dbReference type="Proteomes" id="UP001634393">
    <property type="component" value="Unassembled WGS sequence"/>
</dbReference>
<comment type="caution">
    <text evidence="2">The sequence shown here is derived from an EMBL/GenBank/DDBJ whole genome shotgun (WGS) entry which is preliminary data.</text>
</comment>
<feature type="domain" description="NADP-dependent oxidoreductase" evidence="1">
    <location>
        <begin position="381"/>
        <end position="473"/>
    </location>
</feature>
<dbReference type="PROSITE" id="PS00798">
    <property type="entry name" value="ALDOKETO_REDUCTASE_1"/>
    <property type="match status" value="3"/>
</dbReference>
<reference evidence="2 3" key="1">
    <citation type="submission" date="2024-12" db="EMBL/GenBank/DDBJ databases">
        <title>The unique morphological basis and parallel evolutionary history of personate flowers in Penstemon.</title>
        <authorList>
            <person name="Depatie T.H."/>
            <person name="Wessinger C.A."/>
        </authorList>
    </citation>
    <scope>NUCLEOTIDE SEQUENCE [LARGE SCALE GENOMIC DNA]</scope>
    <source>
        <strain evidence="2">WTNN_2</strain>
        <tissue evidence="2">Leaf</tissue>
    </source>
</reference>
<feature type="domain" description="NADP-dependent oxidoreductase" evidence="1">
    <location>
        <begin position="130"/>
        <end position="193"/>
    </location>
</feature>
<sequence>MAKAIRFFELNTGAKIPSVGLGTWQAAPGVVGDAITAAIKAGYRHIDCAQRYANEKEIGVTLKKLFEEGVVKREDLWITSKLWCTDHAPEDVPLALSRTLKDLQLDYVDLYLGYSPLGSSGSSNVKTEVLKSPVLGTVAEKLGKTPAQVALRWGLQMGHSVLPKSVNEKRIKENFDVFDWYIPEDLCAKFSEIEQIMAKEILHFDLNTGAKIPAVGLGTWQSEPWLVGQAVEVAIKNGYRHIDCARAYNNEEKIGLALKKLFDDGVVKREDLFITSKLWSADHLPEDVPVALNRTLEELQLNYIDLYLGHSPLGSPGSTWLKSEVLQNPILIAIAKKLGKTPAQVALRWGLQMGHSVLPKNMAKEILHFDLNTGAKIPSVGLGTWQSEPGIVGQAVETAIKNGYRHIDCARVYGNEKEIGLALKKLFDDGVVKREDLFITSKLWCTDHSPEDVPVALNKTLEELQLDYVDLFLAYSPLGSPGTTWLKSEVLQNPILVATAKKLGKTPAQVALRWGLQMGHSVLPKSTNESRIKENFDNGYRHIDCARVYGNEKEVNTLLCTDHSPEDVPVALNRTLEELQLDYVDLFLAYSPLGSPAWLKSEVLQNPILVATAKKLGKTPAQVALRWGLQMGHSVLPKSTSESRIKENFDVFSWSIPDDLFSEFSKIEQASCFLSFAHFLTSLKLFPIHLVFTYFHFYLQARLVKGSQFVHETFGQYKTIEDLWDGDI</sequence>
<dbReference type="EMBL" id="JBJXBP010000006">
    <property type="protein sequence ID" value="KAL3826033.1"/>
    <property type="molecule type" value="Genomic_DNA"/>
</dbReference>
<evidence type="ECO:0000313" key="3">
    <source>
        <dbReference type="Proteomes" id="UP001634393"/>
    </source>
</evidence>
<dbReference type="InterPro" id="IPR036812">
    <property type="entry name" value="NAD(P)_OxRdtase_dom_sf"/>
</dbReference>
<accession>A0ABD3SP79</accession>
<evidence type="ECO:0000313" key="2">
    <source>
        <dbReference type="EMBL" id="KAL3826033.1"/>
    </source>
</evidence>
<dbReference type="InterPro" id="IPR020471">
    <property type="entry name" value="AKR"/>
</dbReference>